<comment type="similarity">
    <text evidence="2">Belongs to the class-I pyridoxal-phosphate-dependent aminotransferase family.</text>
</comment>
<evidence type="ECO:0000256" key="1">
    <source>
        <dbReference type="ARBA" id="ARBA00001933"/>
    </source>
</evidence>
<keyword evidence="9" id="KW-1185">Reference proteome</keyword>
<keyword evidence="6" id="KW-0663">Pyridoxal phosphate</keyword>
<gene>
    <name evidence="8" type="ORF">HHL14_29680</name>
</gene>
<dbReference type="PANTHER" id="PTHR42790">
    <property type="entry name" value="AMINOTRANSFERASE"/>
    <property type="match status" value="1"/>
</dbReference>
<evidence type="ECO:0000313" key="8">
    <source>
        <dbReference type="EMBL" id="NML34981.1"/>
    </source>
</evidence>
<dbReference type="FunFam" id="3.40.640.10:FF:000053">
    <property type="entry name" value="Aminotransferase, class I"/>
    <property type="match status" value="1"/>
</dbReference>
<dbReference type="GO" id="GO:0008483">
    <property type="term" value="F:transaminase activity"/>
    <property type="evidence" value="ECO:0007669"/>
    <property type="project" value="UniProtKB-KW"/>
</dbReference>
<evidence type="ECO:0000256" key="2">
    <source>
        <dbReference type="ARBA" id="ARBA00007441"/>
    </source>
</evidence>
<dbReference type="InterPro" id="IPR050859">
    <property type="entry name" value="Class-I_PLP-dep_aminotransf"/>
</dbReference>
<dbReference type="SUPFAM" id="SSF53383">
    <property type="entry name" value="PLP-dependent transferases"/>
    <property type="match status" value="1"/>
</dbReference>
<evidence type="ECO:0000256" key="6">
    <source>
        <dbReference type="ARBA" id="ARBA00022898"/>
    </source>
</evidence>
<dbReference type="PANTHER" id="PTHR42790:SF19">
    <property type="entry name" value="KYNURENINE_ALPHA-AMINOADIPATE AMINOTRANSFERASE, MITOCHONDRIAL"/>
    <property type="match status" value="1"/>
</dbReference>
<dbReference type="AlphaFoldDB" id="A0A7Y0FGA5"/>
<comment type="cofactor">
    <cofactor evidence="1">
        <name>pyridoxal 5'-phosphate</name>
        <dbReference type="ChEBI" id="CHEBI:597326"/>
    </cofactor>
</comment>
<evidence type="ECO:0000256" key="4">
    <source>
        <dbReference type="ARBA" id="ARBA00022576"/>
    </source>
</evidence>
<dbReference type="Pfam" id="PF00155">
    <property type="entry name" value="Aminotran_1_2"/>
    <property type="match status" value="1"/>
</dbReference>
<evidence type="ECO:0000313" key="9">
    <source>
        <dbReference type="Proteomes" id="UP000583127"/>
    </source>
</evidence>
<dbReference type="Gene3D" id="3.90.1150.10">
    <property type="entry name" value="Aspartate Aminotransferase, domain 1"/>
    <property type="match status" value="1"/>
</dbReference>
<feature type="domain" description="Aminotransferase class I/classII large" evidence="7">
    <location>
        <begin position="55"/>
        <end position="379"/>
    </location>
</feature>
<organism evidence="8 9">
    <name type="scientific">Paraburkholderia antibiotica</name>
    <dbReference type="NCBI Taxonomy" id="2728839"/>
    <lineage>
        <taxon>Bacteria</taxon>
        <taxon>Pseudomonadati</taxon>
        <taxon>Pseudomonadota</taxon>
        <taxon>Betaproteobacteria</taxon>
        <taxon>Burkholderiales</taxon>
        <taxon>Burkholderiaceae</taxon>
        <taxon>Paraburkholderia</taxon>
    </lineage>
</organism>
<dbReference type="CDD" id="cd00609">
    <property type="entry name" value="AAT_like"/>
    <property type="match status" value="1"/>
</dbReference>
<accession>A0A7Y0FGA5</accession>
<proteinExistence type="inferred from homology"/>
<evidence type="ECO:0000259" key="7">
    <source>
        <dbReference type="Pfam" id="PF00155"/>
    </source>
</evidence>
<reference evidence="8 9" key="1">
    <citation type="submission" date="2020-04" db="EMBL/GenBank/DDBJ databases">
        <title>Paraburkholderia sp. G-4-1-8 isolated from soil.</title>
        <authorList>
            <person name="Dahal R.H."/>
        </authorList>
    </citation>
    <scope>NUCLEOTIDE SEQUENCE [LARGE SCALE GENOMIC DNA]</scope>
    <source>
        <strain evidence="8 9">G-4-1-8</strain>
    </source>
</reference>
<comment type="caution">
    <text evidence="8">The sequence shown here is derived from an EMBL/GenBank/DDBJ whole genome shotgun (WGS) entry which is preliminary data.</text>
</comment>
<name>A0A7Y0FGA5_9BURK</name>
<evidence type="ECO:0000256" key="5">
    <source>
        <dbReference type="ARBA" id="ARBA00022679"/>
    </source>
</evidence>
<sequence>MFSFNPAFEAPTGSPIRELFKYLAQPGMISFAGGYPASDLFDREGLDAAAARASQQPTLCLQYGPTDGLAILKEQLAHLMARRGTPCSPADLLVTTGSQQGFDLLLRVMVAPGDVVLVEQPAYPATLAALKLQQADVVTVPVDEHGLDVAKLAARLEAGTLPRAPKLLYTVPTFANPTGATLSLERRLALLKLAARYRFVIVEDDPYGDLRFDGAALPSLLALSEQVPGSRDWVVHFSSLSKIVAPGLRVGWMVAHAEIVRRCVIAKQTVDLCSSPWTQAIAAEYLASGALERHLPRIVDAYAAKCRALCDALDAHLAHELAFHRPAGGMFVWARLKSGRDASAYLRLCIEQNVMFVPGVAFYKDDVDTAALRLSFAAPGVVDIETGVRKMKCALEQFS</sequence>
<dbReference type="RefSeq" id="WP_169501170.1">
    <property type="nucleotide sequence ID" value="NZ_JABBFZ010000028.1"/>
</dbReference>
<protein>
    <submittedName>
        <fullName evidence="8">PLP-dependent aminotransferase family protein</fullName>
    </submittedName>
</protein>
<dbReference type="InterPro" id="IPR015422">
    <property type="entry name" value="PyrdxlP-dep_Trfase_small"/>
</dbReference>
<keyword evidence="4 8" id="KW-0032">Aminotransferase</keyword>
<dbReference type="Gene3D" id="3.40.640.10">
    <property type="entry name" value="Type I PLP-dependent aspartate aminotransferase-like (Major domain)"/>
    <property type="match status" value="1"/>
</dbReference>
<dbReference type="EMBL" id="JABBFZ010000028">
    <property type="protein sequence ID" value="NML34981.1"/>
    <property type="molecule type" value="Genomic_DNA"/>
</dbReference>
<dbReference type="InterPro" id="IPR004839">
    <property type="entry name" value="Aminotransferase_I/II_large"/>
</dbReference>
<comment type="subunit">
    <text evidence="3">Homodimer.</text>
</comment>
<keyword evidence="5 8" id="KW-0808">Transferase</keyword>
<evidence type="ECO:0000256" key="3">
    <source>
        <dbReference type="ARBA" id="ARBA00011738"/>
    </source>
</evidence>
<dbReference type="InterPro" id="IPR015424">
    <property type="entry name" value="PyrdxlP-dep_Trfase"/>
</dbReference>
<dbReference type="GO" id="GO:0030170">
    <property type="term" value="F:pyridoxal phosphate binding"/>
    <property type="evidence" value="ECO:0007669"/>
    <property type="project" value="InterPro"/>
</dbReference>
<dbReference type="Proteomes" id="UP000583127">
    <property type="component" value="Unassembled WGS sequence"/>
</dbReference>
<dbReference type="GO" id="GO:1901605">
    <property type="term" value="P:alpha-amino acid metabolic process"/>
    <property type="evidence" value="ECO:0007669"/>
    <property type="project" value="TreeGrafter"/>
</dbReference>
<dbReference type="InterPro" id="IPR015421">
    <property type="entry name" value="PyrdxlP-dep_Trfase_major"/>
</dbReference>